<proteinExistence type="predicted"/>
<protein>
    <submittedName>
        <fullName evidence="2">Uncharacterized protein</fullName>
    </submittedName>
</protein>
<dbReference type="Proteomes" id="UP001281761">
    <property type="component" value="Unassembled WGS sequence"/>
</dbReference>
<evidence type="ECO:0000256" key="1">
    <source>
        <dbReference type="SAM" id="MobiDB-lite"/>
    </source>
</evidence>
<feature type="compositionally biased region" description="Basic and acidic residues" evidence="1">
    <location>
        <begin position="73"/>
        <end position="82"/>
    </location>
</feature>
<reference evidence="2 3" key="1">
    <citation type="journal article" date="2022" name="bioRxiv">
        <title>Genomics of Preaxostyla Flagellates Illuminates Evolutionary Transitions and the Path Towards Mitochondrial Loss.</title>
        <authorList>
            <person name="Novak L.V.F."/>
            <person name="Treitli S.C."/>
            <person name="Pyrih J."/>
            <person name="Halakuc P."/>
            <person name="Pipaliya S.V."/>
            <person name="Vacek V."/>
            <person name="Brzon O."/>
            <person name="Soukal P."/>
            <person name="Eme L."/>
            <person name="Dacks J.B."/>
            <person name="Karnkowska A."/>
            <person name="Elias M."/>
            <person name="Hampl V."/>
        </authorList>
    </citation>
    <scope>NUCLEOTIDE SEQUENCE [LARGE SCALE GENOMIC DNA]</scope>
    <source>
        <strain evidence="2">NAU3</strain>
        <tissue evidence="2">Gut</tissue>
    </source>
</reference>
<sequence length="96" mass="10535">MLATKPEDGPAEEGTRSVTSFAAESWWSYIAAVSSNRARLAETSCGAVVGVWNRLEVGWRDAVDAEIDEERAEAVRNEKGDVDDIQTTESSLRECE</sequence>
<gene>
    <name evidence="2" type="ORF">BLNAU_7234</name>
</gene>
<dbReference type="EMBL" id="JARBJD010000043">
    <property type="protein sequence ID" value="KAK2957800.1"/>
    <property type="molecule type" value="Genomic_DNA"/>
</dbReference>
<feature type="region of interest" description="Disordered" evidence="1">
    <location>
        <begin position="73"/>
        <end position="96"/>
    </location>
</feature>
<name>A0ABQ9Y255_9EUKA</name>
<keyword evidence="3" id="KW-1185">Reference proteome</keyword>
<evidence type="ECO:0000313" key="2">
    <source>
        <dbReference type="EMBL" id="KAK2957800.1"/>
    </source>
</evidence>
<evidence type="ECO:0000313" key="3">
    <source>
        <dbReference type="Proteomes" id="UP001281761"/>
    </source>
</evidence>
<comment type="caution">
    <text evidence="2">The sequence shown here is derived from an EMBL/GenBank/DDBJ whole genome shotgun (WGS) entry which is preliminary data.</text>
</comment>
<accession>A0ABQ9Y255</accession>
<organism evidence="2 3">
    <name type="scientific">Blattamonas nauphoetae</name>
    <dbReference type="NCBI Taxonomy" id="2049346"/>
    <lineage>
        <taxon>Eukaryota</taxon>
        <taxon>Metamonada</taxon>
        <taxon>Preaxostyla</taxon>
        <taxon>Oxymonadida</taxon>
        <taxon>Blattamonas</taxon>
    </lineage>
</organism>